<keyword evidence="1" id="KW-0862">Zinc</keyword>
<reference evidence="3 4" key="1">
    <citation type="submission" date="2019-08" db="EMBL/GenBank/DDBJ databases">
        <authorList>
            <person name="Alioto T."/>
            <person name="Alioto T."/>
            <person name="Gomez Garrido J."/>
        </authorList>
    </citation>
    <scope>NUCLEOTIDE SEQUENCE [LARGE SCALE GENOMIC DNA]</scope>
</reference>
<sequence length="147" mass="17085">MKLNLNRAYIKELVDEPYFSRGEFYFNNGMVHIISVKDYCVKSKVVGSGVYRVTLRYGGKHLDGECSCLAFENWGPCKHMAATGFAMIQYNSHGYQSSSECSDRIDEQNRFEKALRKKTKQELIEIIIRLSDYYPEIIDELEDDDEE</sequence>
<proteinExistence type="predicted"/>
<dbReference type="InterPro" id="IPR007527">
    <property type="entry name" value="Znf_SWIM"/>
</dbReference>
<protein>
    <submittedName>
        <fullName evidence="3">Zinc finger, SWIM-type</fullName>
    </submittedName>
</protein>
<gene>
    <name evidence="3" type="ORF">CINCED_3A020836</name>
</gene>
<evidence type="ECO:0000256" key="1">
    <source>
        <dbReference type="PROSITE-ProRule" id="PRU00325"/>
    </source>
</evidence>
<evidence type="ECO:0000313" key="4">
    <source>
        <dbReference type="Proteomes" id="UP000325440"/>
    </source>
</evidence>
<evidence type="ECO:0000313" key="3">
    <source>
        <dbReference type="EMBL" id="VVC38936.1"/>
    </source>
</evidence>
<dbReference type="EMBL" id="CABPRJ010001526">
    <property type="protein sequence ID" value="VVC38936.1"/>
    <property type="molecule type" value="Genomic_DNA"/>
</dbReference>
<accession>A0A5E4NBH7</accession>
<keyword evidence="4" id="KW-1185">Reference proteome</keyword>
<dbReference type="PROSITE" id="PS50966">
    <property type="entry name" value="ZF_SWIM"/>
    <property type="match status" value="1"/>
</dbReference>
<dbReference type="Proteomes" id="UP000325440">
    <property type="component" value="Unassembled WGS sequence"/>
</dbReference>
<name>A0A5E4NBH7_9HEMI</name>
<dbReference type="AlphaFoldDB" id="A0A5E4NBH7"/>
<keyword evidence="1" id="KW-0863">Zinc-finger</keyword>
<keyword evidence="1" id="KW-0479">Metal-binding</keyword>
<dbReference type="Pfam" id="PF04434">
    <property type="entry name" value="SWIM"/>
    <property type="match status" value="1"/>
</dbReference>
<feature type="domain" description="SWIM-type" evidence="2">
    <location>
        <begin position="51"/>
        <end position="88"/>
    </location>
</feature>
<dbReference type="OrthoDB" id="10423851at2759"/>
<dbReference type="GO" id="GO:0008270">
    <property type="term" value="F:zinc ion binding"/>
    <property type="evidence" value="ECO:0007669"/>
    <property type="project" value="UniProtKB-KW"/>
</dbReference>
<evidence type="ECO:0000259" key="2">
    <source>
        <dbReference type="PROSITE" id="PS50966"/>
    </source>
</evidence>
<organism evidence="3 4">
    <name type="scientific">Cinara cedri</name>
    <dbReference type="NCBI Taxonomy" id="506608"/>
    <lineage>
        <taxon>Eukaryota</taxon>
        <taxon>Metazoa</taxon>
        <taxon>Ecdysozoa</taxon>
        <taxon>Arthropoda</taxon>
        <taxon>Hexapoda</taxon>
        <taxon>Insecta</taxon>
        <taxon>Pterygota</taxon>
        <taxon>Neoptera</taxon>
        <taxon>Paraneoptera</taxon>
        <taxon>Hemiptera</taxon>
        <taxon>Sternorrhyncha</taxon>
        <taxon>Aphidomorpha</taxon>
        <taxon>Aphidoidea</taxon>
        <taxon>Aphididae</taxon>
        <taxon>Lachninae</taxon>
        <taxon>Cinara</taxon>
    </lineage>
</organism>